<reference evidence="2 3" key="1">
    <citation type="submission" date="2019-09" db="EMBL/GenBank/DDBJ databases">
        <title>Non-baumannii Acinetobacter spp. carrying blaNDM-1 isolated in China.</title>
        <authorList>
            <person name="Cui C."/>
            <person name="Chen C."/>
            <person name="Sun J."/>
            <person name="Liu Y."/>
        </authorList>
    </citation>
    <scope>NUCLEOTIDE SEQUENCE [LARGE SCALE GENOMIC DNA]</scope>
    <source>
        <strain evidence="2 3">HZE23-1</strain>
    </source>
</reference>
<dbReference type="Proteomes" id="UP000503505">
    <property type="component" value="Chromosome"/>
</dbReference>
<name>A0AAE6WY71_9GAMM</name>
<gene>
    <name evidence="2" type="ORF">FSC10_13500</name>
</gene>
<dbReference type="InterPro" id="IPR025391">
    <property type="entry name" value="DUF4123"/>
</dbReference>
<feature type="domain" description="DUF4123" evidence="1">
    <location>
        <begin position="26"/>
        <end position="140"/>
    </location>
</feature>
<protein>
    <submittedName>
        <fullName evidence="2">DUF4123 domain-containing protein</fullName>
    </submittedName>
</protein>
<proteinExistence type="predicted"/>
<dbReference type="RefSeq" id="WP_163172313.1">
    <property type="nucleotide sequence ID" value="NZ_CP044463.1"/>
</dbReference>
<evidence type="ECO:0000313" key="3">
    <source>
        <dbReference type="Proteomes" id="UP000503505"/>
    </source>
</evidence>
<evidence type="ECO:0000259" key="1">
    <source>
        <dbReference type="Pfam" id="PF13503"/>
    </source>
</evidence>
<dbReference type="EMBL" id="CP044463">
    <property type="protein sequence ID" value="QIC68312.1"/>
    <property type="molecule type" value="Genomic_DNA"/>
</dbReference>
<organism evidence="2 3">
    <name type="scientific">Acinetobacter schindleri</name>
    <dbReference type="NCBI Taxonomy" id="108981"/>
    <lineage>
        <taxon>Bacteria</taxon>
        <taxon>Pseudomonadati</taxon>
        <taxon>Pseudomonadota</taxon>
        <taxon>Gammaproteobacteria</taxon>
        <taxon>Moraxellales</taxon>
        <taxon>Moraxellaceae</taxon>
        <taxon>Acinetobacter</taxon>
    </lineage>
</organism>
<dbReference type="AlphaFoldDB" id="A0AAE6WY71"/>
<dbReference type="Pfam" id="PF13503">
    <property type="entry name" value="DUF4123"/>
    <property type="match status" value="1"/>
</dbReference>
<accession>A0AAE6WY71</accession>
<evidence type="ECO:0000313" key="2">
    <source>
        <dbReference type="EMBL" id="QIC68312.1"/>
    </source>
</evidence>
<sequence>MISLLHPDLHYFFEEYPSEENKTYFIYALADAAQDSWFLKKNSHLHYRNLLTEAAGDKAAEISPYLVQLGHNHNIEWQYISKRVVGTPRLTLIISSLDFDSLYSHLRQFLNVQFEGGLEMYLAFWDPAILGTLVGQISDQTLYVQQQVLSDQQKKVLLEPIHSWWYWDRKEKLHKIIGGNGHESLKFYDWKNPFTFTLLQEELMVEATFPDHLIYYLNLNNPFLVEGFNEWELYQYVVEKIALAREYGLEGTRDILNFICLTLIYKNTFEQEELLQSVLLKVKNKMMTMDQAMEDLESLVDENE</sequence>